<accession>A0ABM1SB56</accession>
<dbReference type="SMART" id="SM01057">
    <property type="entry name" value="Carb_anhydrase"/>
    <property type="match status" value="1"/>
</dbReference>
<dbReference type="PANTHER" id="PTHR18952">
    <property type="entry name" value="CARBONIC ANHYDRASE"/>
    <property type="match status" value="1"/>
</dbReference>
<keyword evidence="4" id="KW-1185">Reference proteome</keyword>
<dbReference type="GeneID" id="106458531"/>
<dbReference type="InterPro" id="IPR036398">
    <property type="entry name" value="CA_dom_sf"/>
</dbReference>
<reference evidence="5" key="1">
    <citation type="submission" date="2025-08" db="UniProtKB">
        <authorList>
            <consortium name="RefSeq"/>
        </authorList>
    </citation>
    <scope>IDENTIFICATION</scope>
    <source>
        <tissue evidence="5">Muscle</tissue>
    </source>
</reference>
<gene>
    <name evidence="5" type="primary">LOC106458531</name>
</gene>
<dbReference type="Pfam" id="PF00194">
    <property type="entry name" value="Carb_anhydrase"/>
    <property type="match status" value="1"/>
</dbReference>
<evidence type="ECO:0000259" key="3">
    <source>
        <dbReference type="PROSITE" id="PS51144"/>
    </source>
</evidence>
<proteinExistence type="inferred from homology"/>
<evidence type="ECO:0000313" key="4">
    <source>
        <dbReference type="Proteomes" id="UP000694941"/>
    </source>
</evidence>
<comment type="similarity">
    <text evidence="1">Belongs to the alpha-carbonic anhydrase family.</text>
</comment>
<protein>
    <submittedName>
        <fullName evidence="5">Carbonic anhydrase-like protein 1 isoform X1</fullName>
    </submittedName>
</protein>
<feature type="domain" description="Alpha-carbonic anhydrase" evidence="3">
    <location>
        <begin position="28"/>
        <end position="291"/>
    </location>
</feature>
<evidence type="ECO:0000256" key="2">
    <source>
        <dbReference type="SAM" id="SignalP"/>
    </source>
</evidence>
<dbReference type="SUPFAM" id="SSF51069">
    <property type="entry name" value="Carbonic anhydrase"/>
    <property type="match status" value="1"/>
</dbReference>
<dbReference type="PROSITE" id="PS51144">
    <property type="entry name" value="ALPHA_CA_2"/>
    <property type="match status" value="1"/>
</dbReference>
<keyword evidence="2" id="KW-0732">Signal</keyword>
<evidence type="ECO:0000313" key="5">
    <source>
        <dbReference type="RefSeq" id="XP_022240861.1"/>
    </source>
</evidence>
<dbReference type="InterPro" id="IPR023561">
    <property type="entry name" value="Carbonic_anhydrase_a-class"/>
</dbReference>
<dbReference type="RefSeq" id="XP_022240861.1">
    <property type="nucleotide sequence ID" value="XM_022385153.1"/>
</dbReference>
<organism evidence="4 5">
    <name type="scientific">Limulus polyphemus</name>
    <name type="common">Atlantic horseshoe crab</name>
    <dbReference type="NCBI Taxonomy" id="6850"/>
    <lineage>
        <taxon>Eukaryota</taxon>
        <taxon>Metazoa</taxon>
        <taxon>Ecdysozoa</taxon>
        <taxon>Arthropoda</taxon>
        <taxon>Chelicerata</taxon>
        <taxon>Merostomata</taxon>
        <taxon>Xiphosura</taxon>
        <taxon>Limulidae</taxon>
        <taxon>Limulus</taxon>
    </lineage>
</organism>
<feature type="chain" id="PRO_5047000832" evidence="2">
    <location>
        <begin position="25"/>
        <end position="320"/>
    </location>
</feature>
<dbReference type="InterPro" id="IPR001148">
    <property type="entry name" value="CA_dom"/>
</dbReference>
<sequence>MAVLSLLLAVQGVLILLQFQVSLGSWEEWWTYDGISGPNYWGLLNPEWSLCNMGHRQSPVDIDPSKLLFDPHLRPLHVEKERINGIITNTGHGIVFKANSSTKASAVHINSGPLSYDYRVAEVHLHFGSTEKFGSEHTVAGQTFPAEVQILGYNADLYKNISEAVTKSQGIVGIALLIQMGVETNLEFRLLTSQLNKVLYKGQQAVLNSFSVRELLPDTHFYTTYEGSLTMPGCHETVTWLVMNKPIYITKQQLYALKQSMQGERDNPKAPLVNNFRPTQATHHRLLRTNIDFNRHKNQQCPTMYKNMFYKANTGNPGLQ</sequence>
<dbReference type="Gene3D" id="3.10.200.10">
    <property type="entry name" value="Alpha carbonic anhydrase"/>
    <property type="match status" value="1"/>
</dbReference>
<evidence type="ECO:0000256" key="1">
    <source>
        <dbReference type="ARBA" id="ARBA00010718"/>
    </source>
</evidence>
<dbReference type="PANTHER" id="PTHR18952:SF208">
    <property type="entry name" value="CARBONIC ANHYDRASE XA-RELATED"/>
    <property type="match status" value="1"/>
</dbReference>
<dbReference type="Proteomes" id="UP000694941">
    <property type="component" value="Unplaced"/>
</dbReference>
<feature type="signal peptide" evidence="2">
    <location>
        <begin position="1"/>
        <end position="24"/>
    </location>
</feature>
<name>A0ABM1SB56_LIMPO</name>